<dbReference type="GO" id="GO:0005576">
    <property type="term" value="C:extracellular region"/>
    <property type="evidence" value="ECO:0007669"/>
    <property type="project" value="UniProtKB-SubCell"/>
</dbReference>
<dbReference type="Pfam" id="PF03098">
    <property type="entry name" value="An_peroxidase"/>
    <property type="match status" value="2"/>
</dbReference>
<feature type="binding site" description="axial binding residue" evidence="4">
    <location>
        <position position="320"/>
    </location>
    <ligand>
        <name>heme b</name>
        <dbReference type="ChEBI" id="CHEBI:60344"/>
    </ligand>
    <ligandPart>
        <name>Fe</name>
        <dbReference type="ChEBI" id="CHEBI:18248"/>
    </ligandPart>
</feature>
<reference evidence="5 6" key="1">
    <citation type="journal article" date="2021" name="Elife">
        <title>Chloroplast acquisition without the gene transfer in kleptoplastic sea slugs, Plakobranchus ocellatus.</title>
        <authorList>
            <person name="Maeda T."/>
            <person name="Takahashi S."/>
            <person name="Yoshida T."/>
            <person name="Shimamura S."/>
            <person name="Takaki Y."/>
            <person name="Nagai Y."/>
            <person name="Toyoda A."/>
            <person name="Suzuki Y."/>
            <person name="Arimoto A."/>
            <person name="Ishii H."/>
            <person name="Satoh N."/>
            <person name="Nishiyama T."/>
            <person name="Hasebe M."/>
            <person name="Maruyama T."/>
            <person name="Minagawa J."/>
            <person name="Obokata J."/>
            <person name="Shigenobu S."/>
        </authorList>
    </citation>
    <scope>NUCLEOTIDE SEQUENCE [LARGE SCALE GENOMIC DNA]</scope>
</reference>
<dbReference type="GO" id="GO:0006979">
    <property type="term" value="P:response to oxidative stress"/>
    <property type="evidence" value="ECO:0007669"/>
    <property type="project" value="InterPro"/>
</dbReference>
<evidence type="ECO:0000256" key="4">
    <source>
        <dbReference type="PIRSR" id="PIRSR619791-2"/>
    </source>
</evidence>
<dbReference type="Gene3D" id="1.10.640.10">
    <property type="entry name" value="Haem peroxidase domain superfamily, animal type"/>
    <property type="match status" value="1"/>
</dbReference>
<evidence type="ECO:0000313" key="6">
    <source>
        <dbReference type="Proteomes" id="UP000762676"/>
    </source>
</evidence>
<evidence type="ECO:0000256" key="1">
    <source>
        <dbReference type="ARBA" id="ARBA00004613"/>
    </source>
</evidence>
<keyword evidence="2" id="KW-0964">Secreted</keyword>
<accession>A0AAV4H407</accession>
<comment type="subcellular location">
    <subcellularLocation>
        <location evidence="1">Secreted</location>
    </subcellularLocation>
</comment>
<dbReference type="GO" id="GO:0020037">
    <property type="term" value="F:heme binding"/>
    <property type="evidence" value="ECO:0007669"/>
    <property type="project" value="InterPro"/>
</dbReference>
<keyword evidence="4" id="KW-0408">Iron</keyword>
<organism evidence="5 6">
    <name type="scientific">Elysia marginata</name>
    <dbReference type="NCBI Taxonomy" id="1093978"/>
    <lineage>
        <taxon>Eukaryota</taxon>
        <taxon>Metazoa</taxon>
        <taxon>Spiralia</taxon>
        <taxon>Lophotrochozoa</taxon>
        <taxon>Mollusca</taxon>
        <taxon>Gastropoda</taxon>
        <taxon>Heterobranchia</taxon>
        <taxon>Euthyneura</taxon>
        <taxon>Panpulmonata</taxon>
        <taxon>Sacoglossa</taxon>
        <taxon>Placobranchoidea</taxon>
        <taxon>Plakobranchidae</taxon>
        <taxon>Elysia</taxon>
    </lineage>
</organism>
<evidence type="ECO:0000256" key="2">
    <source>
        <dbReference type="ARBA" id="ARBA00022525"/>
    </source>
</evidence>
<proteinExistence type="predicted"/>
<sequence>MPTYYYNNYKYTSIHVKYTIKLPRTLSASCRFPRPSCDHQSRYRSVDGYCNNLDNPAWGTPGWPFKRMLPSLYDDDDSQLDCCDETIQFPVRGFYINPLIPNKTALAESRPLPGTCFTIEIPQPDTTFNKKCMNFVRSKVFSPSFKCYSSTREQGNAVTSFIDASQIYGSTLQQQEPLREFIGGRLRGEGSDMLPANSSTTCKSAKLAGKFCFGAGDVRVNEQPMLSALHLIFHRYHNHIADLLSAYNILWDDEKVFQETRKIMGALLQHIVYSEYLPPLLGPVHMGNYGLRESIFYRYKPDADPRIINSFATAAFRFGHSMVPGHLWFNHKKEPLESLFFSPHKIQEKTNSVLAGLIRGTITSLSQNNDRFFSPAVSHKLFHDTETGRSLDLASLNIQRGRDHGLPSYTAYRKACRLPALTGTEPEIKEFLNVYRWVDLVIFMRAIEYQIMVFFVLFWKKTSSQSLNKVEKTRLVVLKVQKGN</sequence>
<keyword evidence="6" id="KW-1185">Reference proteome</keyword>
<dbReference type="PANTHER" id="PTHR11475">
    <property type="entry name" value="OXIDASE/PEROXIDASE"/>
    <property type="match status" value="1"/>
</dbReference>
<evidence type="ECO:0000313" key="5">
    <source>
        <dbReference type="EMBL" id="GFR92449.1"/>
    </source>
</evidence>
<keyword evidence="4" id="KW-0349">Heme</keyword>
<keyword evidence="3" id="KW-0325">Glycoprotein</keyword>
<dbReference type="PRINTS" id="PR00457">
    <property type="entry name" value="ANPEROXIDASE"/>
</dbReference>
<dbReference type="PANTHER" id="PTHR11475:SF4">
    <property type="entry name" value="CHORION PEROXIDASE"/>
    <property type="match status" value="1"/>
</dbReference>
<dbReference type="InterPro" id="IPR019791">
    <property type="entry name" value="Haem_peroxidase_animal"/>
</dbReference>
<dbReference type="GO" id="GO:0046872">
    <property type="term" value="F:metal ion binding"/>
    <property type="evidence" value="ECO:0007669"/>
    <property type="project" value="UniProtKB-KW"/>
</dbReference>
<dbReference type="EMBL" id="BMAT01005390">
    <property type="protein sequence ID" value="GFR92449.1"/>
    <property type="molecule type" value="Genomic_DNA"/>
</dbReference>
<keyword evidence="5" id="KW-0575">Peroxidase</keyword>
<dbReference type="PROSITE" id="PS50292">
    <property type="entry name" value="PEROXIDASE_3"/>
    <property type="match status" value="1"/>
</dbReference>
<dbReference type="InterPro" id="IPR037120">
    <property type="entry name" value="Haem_peroxidase_sf_animal"/>
</dbReference>
<dbReference type="GO" id="GO:0004601">
    <property type="term" value="F:peroxidase activity"/>
    <property type="evidence" value="ECO:0007669"/>
    <property type="project" value="UniProtKB-KW"/>
</dbReference>
<name>A0AAV4H407_9GAST</name>
<protein>
    <submittedName>
        <fullName evidence="5">Chorion peroxidase</fullName>
    </submittedName>
</protein>
<keyword evidence="5" id="KW-0560">Oxidoreductase</keyword>
<dbReference type="Proteomes" id="UP000762676">
    <property type="component" value="Unassembled WGS sequence"/>
</dbReference>
<dbReference type="InterPro" id="IPR010255">
    <property type="entry name" value="Haem_peroxidase_sf"/>
</dbReference>
<dbReference type="AlphaFoldDB" id="A0AAV4H407"/>
<dbReference type="SUPFAM" id="SSF48113">
    <property type="entry name" value="Heme-dependent peroxidases"/>
    <property type="match status" value="1"/>
</dbReference>
<gene>
    <name evidence="5" type="ORF">ElyMa_002618500</name>
</gene>
<keyword evidence="4" id="KW-0479">Metal-binding</keyword>
<evidence type="ECO:0000256" key="3">
    <source>
        <dbReference type="ARBA" id="ARBA00023180"/>
    </source>
</evidence>
<comment type="caution">
    <text evidence="5">The sequence shown here is derived from an EMBL/GenBank/DDBJ whole genome shotgun (WGS) entry which is preliminary data.</text>
</comment>